<dbReference type="Gene3D" id="3.30.2130.10">
    <property type="entry name" value="VC0802-like"/>
    <property type="match status" value="1"/>
</dbReference>
<evidence type="ECO:0000313" key="3">
    <source>
        <dbReference type="EMBL" id="GAA0353176.1"/>
    </source>
</evidence>
<dbReference type="Pfam" id="PF13840">
    <property type="entry name" value="ACT_7"/>
    <property type="match status" value="1"/>
</dbReference>
<sequence>MRRGRATGKDSTRRYAAAHRFRSGERETVVAGETDLRRLLAGLDPLLHEEEYVFVTLRDRETPAGVRPIFVFEEAEGRTLVLPRAQAEEAGLDGVFSSAWITLRIHSSLEAVGMMAAVSGALAEAGIGCNAVSAFYHDHLFVPWDRAQDAIAVLRALAG</sequence>
<dbReference type="PANTHER" id="PTHR39199">
    <property type="entry name" value="BLR5128 PROTEIN"/>
    <property type="match status" value="1"/>
</dbReference>
<reference evidence="4" key="1">
    <citation type="journal article" date="2019" name="Int. J. Syst. Evol. Microbiol.">
        <title>The Global Catalogue of Microorganisms (GCM) 10K type strain sequencing project: providing services to taxonomists for standard genome sequencing and annotation.</title>
        <authorList>
            <consortium name="The Broad Institute Genomics Platform"/>
            <consortium name="The Broad Institute Genome Sequencing Center for Infectious Disease"/>
            <person name="Wu L."/>
            <person name="Ma J."/>
        </authorList>
    </citation>
    <scope>NUCLEOTIDE SEQUENCE [LARGE SCALE GENOMIC DNA]</scope>
    <source>
        <strain evidence="4">JCM 3146</strain>
    </source>
</reference>
<accession>A0ABP3GW27</accession>
<dbReference type="SUPFAM" id="SSF55021">
    <property type="entry name" value="ACT-like"/>
    <property type="match status" value="2"/>
</dbReference>
<dbReference type="InterPro" id="IPR027795">
    <property type="entry name" value="CASTOR_ACT_dom"/>
</dbReference>
<feature type="domain" description="CASTOR ACT" evidence="2">
    <location>
        <begin position="98"/>
        <end position="155"/>
    </location>
</feature>
<dbReference type="InterPro" id="IPR045865">
    <property type="entry name" value="ACT-like_dom_sf"/>
</dbReference>
<dbReference type="Proteomes" id="UP001501822">
    <property type="component" value="Unassembled WGS sequence"/>
</dbReference>
<dbReference type="PANTHER" id="PTHR39199:SF1">
    <property type="entry name" value="BLR5128 PROTEIN"/>
    <property type="match status" value="1"/>
</dbReference>
<feature type="domain" description="DUF2241" evidence="1">
    <location>
        <begin position="31"/>
        <end position="96"/>
    </location>
</feature>
<gene>
    <name evidence="3" type="ORF">GCM10010151_48440</name>
</gene>
<dbReference type="Pfam" id="PF10000">
    <property type="entry name" value="ACT_3"/>
    <property type="match status" value="1"/>
</dbReference>
<proteinExistence type="predicted"/>
<protein>
    <submittedName>
        <fullName evidence="3">ACT domain-containing protein</fullName>
    </submittedName>
</protein>
<dbReference type="InterPro" id="IPR018717">
    <property type="entry name" value="DUF2241"/>
</dbReference>
<dbReference type="EMBL" id="BAAABM010000045">
    <property type="protein sequence ID" value="GAA0353176.1"/>
    <property type="molecule type" value="Genomic_DNA"/>
</dbReference>
<evidence type="ECO:0000313" key="4">
    <source>
        <dbReference type="Proteomes" id="UP001501822"/>
    </source>
</evidence>
<name>A0ABP3GW27_9ACTN</name>
<evidence type="ECO:0000259" key="1">
    <source>
        <dbReference type="Pfam" id="PF10000"/>
    </source>
</evidence>
<evidence type="ECO:0000259" key="2">
    <source>
        <dbReference type="Pfam" id="PF13840"/>
    </source>
</evidence>
<organism evidence="3 4">
    <name type="scientific">Actinoallomurus spadix</name>
    <dbReference type="NCBI Taxonomy" id="79912"/>
    <lineage>
        <taxon>Bacteria</taxon>
        <taxon>Bacillati</taxon>
        <taxon>Actinomycetota</taxon>
        <taxon>Actinomycetes</taxon>
        <taxon>Streptosporangiales</taxon>
        <taxon>Thermomonosporaceae</taxon>
        <taxon>Actinoallomurus</taxon>
    </lineage>
</organism>
<comment type="caution">
    <text evidence="3">The sequence shown here is derived from an EMBL/GenBank/DDBJ whole genome shotgun (WGS) entry which is preliminary data.</text>
</comment>
<keyword evidence="4" id="KW-1185">Reference proteome</keyword>